<dbReference type="EMBL" id="AP027732">
    <property type="protein sequence ID" value="BDZ48996.1"/>
    <property type="molecule type" value="Genomic_DNA"/>
</dbReference>
<organism evidence="4 5">
    <name type="scientific">Frondihabitans sucicola</name>
    <dbReference type="NCBI Taxonomy" id="1268041"/>
    <lineage>
        <taxon>Bacteria</taxon>
        <taxon>Bacillati</taxon>
        <taxon>Actinomycetota</taxon>
        <taxon>Actinomycetes</taxon>
        <taxon>Micrococcales</taxon>
        <taxon>Microbacteriaceae</taxon>
        <taxon>Frondihabitans</taxon>
    </lineage>
</organism>
<dbReference type="Proteomes" id="UP001321486">
    <property type="component" value="Chromosome"/>
</dbReference>
<evidence type="ECO:0008006" key="6">
    <source>
        <dbReference type="Google" id="ProtNLM"/>
    </source>
</evidence>
<protein>
    <recommendedName>
        <fullName evidence="6">Flagellar assembly protein FliW</fullName>
    </recommendedName>
</protein>
<dbReference type="SUPFAM" id="SSF141457">
    <property type="entry name" value="BH3618-like"/>
    <property type="match status" value="1"/>
</dbReference>
<keyword evidence="3" id="KW-0810">Translation regulation</keyword>
<evidence type="ECO:0000256" key="1">
    <source>
        <dbReference type="ARBA" id="ARBA00022490"/>
    </source>
</evidence>
<gene>
    <name evidence="4" type="ORF">GCM10025867_12370</name>
</gene>
<evidence type="ECO:0000313" key="4">
    <source>
        <dbReference type="EMBL" id="BDZ48996.1"/>
    </source>
</evidence>
<dbReference type="Pfam" id="PF02623">
    <property type="entry name" value="FliW"/>
    <property type="match status" value="1"/>
</dbReference>
<dbReference type="Gene3D" id="2.30.290.10">
    <property type="entry name" value="BH3618-like"/>
    <property type="match status" value="1"/>
</dbReference>
<keyword evidence="5" id="KW-1185">Reference proteome</keyword>
<dbReference type="PANTHER" id="PTHR39190:SF1">
    <property type="entry name" value="FLAGELLAR ASSEMBLY FACTOR FLIW"/>
    <property type="match status" value="1"/>
</dbReference>
<keyword evidence="1" id="KW-0963">Cytoplasm</keyword>
<keyword evidence="2" id="KW-1005">Bacterial flagellum biogenesis</keyword>
<sequence>MSALLTFVTPPPGLDPVVDFTLDEVSGATGLYSLHASAAPTTRLFVVDAGVHLPDYSPEISEEQGESLGVHSPEDALVLVVANPAPSGTTVNLMAPIVVNATTGLSAQLILENQDWPLRAALVPRPASAPTPVAVPA</sequence>
<accession>A0ABM8GLC6</accession>
<dbReference type="InterPro" id="IPR024046">
    <property type="entry name" value="Flagellar_assmbl_FliW_dom_sf"/>
</dbReference>
<reference evidence="5" key="1">
    <citation type="journal article" date="2019" name="Int. J. Syst. Evol. Microbiol.">
        <title>The Global Catalogue of Microorganisms (GCM) 10K type strain sequencing project: providing services to taxonomists for standard genome sequencing and annotation.</title>
        <authorList>
            <consortium name="The Broad Institute Genomics Platform"/>
            <consortium name="The Broad Institute Genome Sequencing Center for Infectious Disease"/>
            <person name="Wu L."/>
            <person name="Ma J."/>
        </authorList>
    </citation>
    <scope>NUCLEOTIDE SEQUENCE [LARGE SCALE GENOMIC DNA]</scope>
    <source>
        <strain evidence="5">NBRC 108728</strain>
    </source>
</reference>
<proteinExistence type="predicted"/>
<evidence type="ECO:0000313" key="5">
    <source>
        <dbReference type="Proteomes" id="UP001321486"/>
    </source>
</evidence>
<dbReference type="PANTHER" id="PTHR39190">
    <property type="entry name" value="FLAGELLAR ASSEMBLY FACTOR FLIW"/>
    <property type="match status" value="1"/>
</dbReference>
<name>A0ABM8GLC6_9MICO</name>
<evidence type="ECO:0000256" key="2">
    <source>
        <dbReference type="ARBA" id="ARBA00022795"/>
    </source>
</evidence>
<evidence type="ECO:0000256" key="3">
    <source>
        <dbReference type="ARBA" id="ARBA00022845"/>
    </source>
</evidence>
<dbReference type="InterPro" id="IPR003775">
    <property type="entry name" value="Flagellar_assembly_factor_FliW"/>
</dbReference>
<dbReference type="RefSeq" id="WP_286345881.1">
    <property type="nucleotide sequence ID" value="NZ_AP027732.1"/>
</dbReference>